<feature type="active site" description="Proton donor/acceptor" evidence="2">
    <location>
        <position position="136"/>
    </location>
</feature>
<reference evidence="4 5" key="1">
    <citation type="submission" date="2009-01" db="EMBL/GenBank/DDBJ databases">
        <authorList>
            <person name="Fulton L."/>
            <person name="Clifton S."/>
            <person name="Fulton B."/>
            <person name="Xu J."/>
            <person name="Minx P."/>
            <person name="Pepin K.H."/>
            <person name="Johnson M."/>
            <person name="Bhonagiri V."/>
            <person name="Nash W.E."/>
            <person name="Mardis E.R."/>
            <person name="Wilson R.K."/>
        </authorList>
    </citation>
    <scope>NUCLEOTIDE SEQUENCE [LARGE SCALE GENOMIC DNA]</scope>
    <source>
        <strain evidence="4 5">DSM 5476</strain>
    </source>
</reference>
<dbReference type="GO" id="GO:0016787">
    <property type="term" value="F:hydrolase activity"/>
    <property type="evidence" value="ECO:0007669"/>
    <property type="project" value="UniProtKB-KW"/>
</dbReference>
<evidence type="ECO:0000313" key="4">
    <source>
        <dbReference type="EMBL" id="EEG31555.1"/>
    </source>
</evidence>
<keyword evidence="3" id="KW-0812">Transmembrane</keyword>
<accession>C0EAB5</accession>
<gene>
    <name evidence="4" type="ORF">CLOSTMETH_00769</name>
</gene>
<dbReference type="eggNOG" id="COG3764">
    <property type="taxonomic scope" value="Bacteria"/>
</dbReference>
<dbReference type="AlphaFoldDB" id="C0EAB5"/>
<proteinExistence type="predicted"/>
<keyword evidence="3" id="KW-1133">Transmembrane helix</keyword>
<keyword evidence="5" id="KW-1185">Reference proteome</keyword>
<name>C0EAB5_9FIRM</name>
<dbReference type="SUPFAM" id="SSF63817">
    <property type="entry name" value="Sortase"/>
    <property type="match status" value="1"/>
</dbReference>
<dbReference type="CDD" id="cd05828">
    <property type="entry name" value="Sortase_D_1"/>
    <property type="match status" value="1"/>
</dbReference>
<dbReference type="InterPro" id="IPR041999">
    <property type="entry name" value="Sortase_D_1"/>
</dbReference>
<organism evidence="4 5">
    <name type="scientific">[Clostridium] methylpentosum DSM 5476</name>
    <dbReference type="NCBI Taxonomy" id="537013"/>
    <lineage>
        <taxon>Bacteria</taxon>
        <taxon>Bacillati</taxon>
        <taxon>Bacillota</taxon>
        <taxon>Clostridia</taxon>
        <taxon>Eubacteriales</taxon>
        <taxon>Oscillospiraceae</taxon>
        <taxon>Oscillospiraceae incertae sedis</taxon>
    </lineage>
</organism>
<feature type="transmembrane region" description="Helical" evidence="3">
    <location>
        <begin position="12"/>
        <end position="36"/>
    </location>
</feature>
<comment type="caution">
    <text evidence="4">The sequence shown here is derived from an EMBL/GenBank/DDBJ whole genome shotgun (WGS) entry which is preliminary data.</text>
</comment>
<dbReference type="Proteomes" id="UP000003340">
    <property type="component" value="Unassembled WGS sequence"/>
</dbReference>
<dbReference type="Pfam" id="PF04203">
    <property type="entry name" value="Sortase"/>
    <property type="match status" value="1"/>
</dbReference>
<reference evidence="4 5" key="2">
    <citation type="submission" date="2009-02" db="EMBL/GenBank/DDBJ databases">
        <title>Draft genome sequence of Clostridium methylpentosum (DSM 5476).</title>
        <authorList>
            <person name="Sudarsanam P."/>
            <person name="Ley R."/>
            <person name="Guruge J."/>
            <person name="Turnbaugh P.J."/>
            <person name="Mahowald M."/>
            <person name="Liep D."/>
            <person name="Gordon J."/>
        </authorList>
    </citation>
    <scope>NUCLEOTIDE SEQUENCE [LARGE SCALE GENOMIC DNA]</scope>
    <source>
        <strain evidence="4 5">DSM 5476</strain>
    </source>
</reference>
<dbReference type="Gene3D" id="2.40.260.10">
    <property type="entry name" value="Sortase"/>
    <property type="match status" value="1"/>
</dbReference>
<dbReference type="EMBL" id="ACEC01000031">
    <property type="protein sequence ID" value="EEG31555.1"/>
    <property type="molecule type" value="Genomic_DNA"/>
</dbReference>
<keyword evidence="3" id="KW-0472">Membrane</keyword>
<dbReference type="InterPro" id="IPR023365">
    <property type="entry name" value="Sortase_dom-sf"/>
</dbReference>
<evidence type="ECO:0000256" key="2">
    <source>
        <dbReference type="PIRSR" id="PIRSR605754-1"/>
    </source>
</evidence>
<dbReference type="InterPro" id="IPR005754">
    <property type="entry name" value="Sortase"/>
</dbReference>
<protein>
    <submittedName>
        <fullName evidence="4">Sortase family protein</fullName>
    </submittedName>
</protein>
<keyword evidence="1" id="KW-0378">Hydrolase</keyword>
<dbReference type="STRING" id="537013.CLOSTMETH_00769"/>
<sequence>MSRRYKKSYRKNFIILPITFFILGYLVLFVAFAPVISPFSSVLDLVFLDKPVNFSSDYASLFSSSQTPNQSSDEIKASELTLPEFGTHFGQLTIPGTQVDAGLFFGDGDKELKNGVGIYNGSFIPGYGKTVLVAGHNHTYFHDLGSAQVGSTIEISTNYGQYVYEITGTKITTAQDNTAYDLDSEEENLVLYTCYPFDQIGLTPERYFVYAKYLSGPKINIYE</sequence>
<evidence type="ECO:0000256" key="1">
    <source>
        <dbReference type="ARBA" id="ARBA00022801"/>
    </source>
</evidence>
<evidence type="ECO:0000256" key="3">
    <source>
        <dbReference type="SAM" id="Phobius"/>
    </source>
</evidence>
<dbReference type="NCBIfam" id="TIGR01076">
    <property type="entry name" value="sortase_fam"/>
    <property type="match status" value="1"/>
</dbReference>
<evidence type="ECO:0000313" key="5">
    <source>
        <dbReference type="Proteomes" id="UP000003340"/>
    </source>
</evidence>
<feature type="active site" description="Acyl-thioester intermediate" evidence="2">
    <location>
        <position position="194"/>
    </location>
</feature>
<dbReference type="HOGENOM" id="CLU_045680_8_0_9"/>